<dbReference type="EMBL" id="JYDR01003039">
    <property type="protein sequence ID" value="KRY61839.1"/>
    <property type="molecule type" value="Genomic_DNA"/>
</dbReference>
<dbReference type="AlphaFoldDB" id="A0A0V1DJU4"/>
<organism evidence="1 2">
    <name type="scientific">Trichinella pseudospiralis</name>
    <name type="common">Parasitic roundworm</name>
    <dbReference type="NCBI Taxonomy" id="6337"/>
    <lineage>
        <taxon>Eukaryota</taxon>
        <taxon>Metazoa</taxon>
        <taxon>Ecdysozoa</taxon>
        <taxon>Nematoda</taxon>
        <taxon>Enoplea</taxon>
        <taxon>Dorylaimia</taxon>
        <taxon>Trichinellida</taxon>
        <taxon>Trichinellidae</taxon>
        <taxon>Trichinella</taxon>
    </lineage>
</organism>
<evidence type="ECO:0000313" key="2">
    <source>
        <dbReference type="Proteomes" id="UP000054632"/>
    </source>
</evidence>
<dbReference type="Proteomes" id="UP000054632">
    <property type="component" value="Unassembled WGS sequence"/>
</dbReference>
<name>A0A0V1DJU4_TRIPS</name>
<gene>
    <name evidence="1" type="ORF">T4A_350</name>
</gene>
<proteinExistence type="predicted"/>
<evidence type="ECO:0000313" key="1">
    <source>
        <dbReference type="EMBL" id="KRY61839.1"/>
    </source>
</evidence>
<accession>A0A0V1DJU4</accession>
<sequence length="31" mass="3482">MENTNFKKLLSSGICRLVECLGMLIAQVELK</sequence>
<comment type="caution">
    <text evidence="1">The sequence shown here is derived from an EMBL/GenBank/DDBJ whole genome shotgun (WGS) entry which is preliminary data.</text>
</comment>
<protein>
    <submittedName>
        <fullName evidence="1">Uncharacterized protein</fullName>
    </submittedName>
</protein>
<reference evidence="1 2" key="1">
    <citation type="submission" date="2015-01" db="EMBL/GenBank/DDBJ databases">
        <title>Evolution of Trichinella species and genotypes.</title>
        <authorList>
            <person name="Korhonen P.K."/>
            <person name="Edoardo P."/>
            <person name="Giuseppe L.R."/>
            <person name="Gasser R.B."/>
        </authorList>
    </citation>
    <scope>NUCLEOTIDE SEQUENCE [LARGE SCALE GENOMIC DNA]</scope>
    <source>
        <strain evidence="1">ISS13</strain>
    </source>
</reference>